<feature type="transmembrane region" description="Helical" evidence="10">
    <location>
        <begin position="85"/>
        <end position="103"/>
    </location>
</feature>
<reference evidence="11 12" key="1">
    <citation type="journal article" date="2011" name="Proc. Natl. Acad. Sci. U.S.A.">
        <title>Genome and transcriptome analyses of the mountain pine beetle-fungal symbiont Grosmannia clavigera, a lodgepole pine pathogen.</title>
        <authorList>
            <person name="DiGuistini S."/>
            <person name="Wang Y."/>
            <person name="Liao N.Y."/>
            <person name="Taylor G."/>
            <person name="Tanguay P."/>
            <person name="Feau N."/>
            <person name="Henrissat B."/>
            <person name="Chan S.K."/>
            <person name="Hesse-Orce U."/>
            <person name="Alamouti S.M."/>
            <person name="Tsui C.K.M."/>
            <person name="Docking R.T."/>
            <person name="Levasseur A."/>
            <person name="Haridas S."/>
            <person name="Robertson G."/>
            <person name="Birol I."/>
            <person name="Holt R.A."/>
            <person name="Marra M.A."/>
            <person name="Hamelin R.C."/>
            <person name="Hirst M."/>
            <person name="Jones S.J.M."/>
            <person name="Bohlmann J."/>
            <person name="Breuil C."/>
        </authorList>
    </citation>
    <scope>NUCLEOTIDE SEQUENCE [LARGE SCALE GENOMIC DNA]</scope>
    <source>
        <strain evidence="12">kw1407 / UAMH 11150</strain>
    </source>
</reference>
<evidence type="ECO:0000256" key="7">
    <source>
        <dbReference type="ARBA" id="ARBA00038475"/>
    </source>
</evidence>
<keyword evidence="2" id="KW-0813">Transport</keyword>
<evidence type="ECO:0000256" key="8">
    <source>
        <dbReference type="PIRNR" id="PIRNR023381"/>
    </source>
</evidence>
<evidence type="ECO:0000256" key="2">
    <source>
        <dbReference type="ARBA" id="ARBA00022448"/>
    </source>
</evidence>
<dbReference type="Gene3D" id="1.20.1280.290">
    <property type="match status" value="2"/>
</dbReference>
<dbReference type="AlphaFoldDB" id="F0XT46"/>
<dbReference type="InParanoid" id="F0XT46"/>
<dbReference type="RefSeq" id="XP_014168581.1">
    <property type="nucleotide sequence ID" value="XM_014313106.1"/>
</dbReference>
<dbReference type="STRING" id="655863.F0XT46"/>
<dbReference type="PANTHER" id="PTHR12226">
    <property type="entry name" value="MANNOSE-P-DOLICHOL UTILIZATION DEFECT 1 LEC35 -RELATED"/>
    <property type="match status" value="1"/>
</dbReference>
<sequence>MDALRSLIQPITHNLPGPIRDIGVGLIGEACYQAVVLDVDETNTECIKLGVSKGLGVAIVAASAVVKVPQIVNLVRSRSAAGVSFLSYLLETTAYLVSLAYNVRNGFPFSTYGETAFILVQNVAITLLVLHYSGRSVQAAVLAAVLATGTASLFSEAAVNTELLGYLQAGAGTLGVASKIPQILAIWLEGSTGQLSAFTVFNYLVGSLSRIFTTLQEVDDKLILYGFVAGFVLNAVLTAQMVYYWNAPAKKAAKAKKPASKKSAGKKPAGKKQ</sequence>
<dbReference type="InterPro" id="IPR006603">
    <property type="entry name" value="PQ-loop_rpt"/>
</dbReference>
<feature type="transmembrane region" description="Helical" evidence="10">
    <location>
        <begin position="222"/>
        <end position="245"/>
    </location>
</feature>
<evidence type="ECO:0000256" key="1">
    <source>
        <dbReference type="ARBA" id="ARBA00004141"/>
    </source>
</evidence>
<organism evidence="12">
    <name type="scientific">Grosmannia clavigera (strain kw1407 / UAMH 11150)</name>
    <name type="common">Blue stain fungus</name>
    <name type="synonym">Graphiocladiella clavigera</name>
    <dbReference type="NCBI Taxonomy" id="655863"/>
    <lineage>
        <taxon>Eukaryota</taxon>
        <taxon>Fungi</taxon>
        <taxon>Dikarya</taxon>
        <taxon>Ascomycota</taxon>
        <taxon>Pezizomycotina</taxon>
        <taxon>Sordariomycetes</taxon>
        <taxon>Sordariomycetidae</taxon>
        <taxon>Ophiostomatales</taxon>
        <taxon>Ophiostomataceae</taxon>
        <taxon>Leptographium</taxon>
    </lineage>
</organism>
<protein>
    <recommendedName>
        <fullName evidence="8">Mannose-P-dolichol utilization defect 1 protein homolog</fullName>
    </recommendedName>
</protein>
<evidence type="ECO:0000256" key="3">
    <source>
        <dbReference type="ARBA" id="ARBA00022692"/>
    </source>
</evidence>
<dbReference type="PIRSF" id="PIRSF023381">
    <property type="entry name" value="MannP-dilichol_defect-1p"/>
    <property type="match status" value="1"/>
</dbReference>
<dbReference type="Proteomes" id="UP000007796">
    <property type="component" value="Unassembled WGS sequence"/>
</dbReference>
<dbReference type="OrthoDB" id="271506at2759"/>
<dbReference type="GeneID" id="25978850"/>
<dbReference type="eggNOG" id="KOG3211">
    <property type="taxonomic scope" value="Eukaryota"/>
</dbReference>
<keyword evidence="4" id="KW-0677">Repeat</keyword>
<evidence type="ECO:0000256" key="6">
    <source>
        <dbReference type="ARBA" id="ARBA00023136"/>
    </source>
</evidence>
<dbReference type="HOGENOM" id="CLU_053568_0_1_1"/>
<dbReference type="PANTHER" id="PTHR12226:SF2">
    <property type="entry name" value="MANNOSE-P-DOLICHOL UTILIZATION DEFECT 1 PROTEIN"/>
    <property type="match status" value="1"/>
</dbReference>
<name>F0XT46_GROCL</name>
<gene>
    <name evidence="11" type="ORF">CMQ_5519</name>
</gene>
<evidence type="ECO:0000313" key="11">
    <source>
        <dbReference type="EMBL" id="EFW99098.1"/>
    </source>
</evidence>
<accession>F0XT46</accession>
<feature type="transmembrane region" description="Helical" evidence="10">
    <location>
        <begin position="115"/>
        <end position="132"/>
    </location>
</feature>
<keyword evidence="3 8" id="KW-0812">Transmembrane</keyword>
<evidence type="ECO:0000256" key="10">
    <source>
        <dbReference type="SAM" id="Phobius"/>
    </source>
</evidence>
<dbReference type="EMBL" id="GL629997">
    <property type="protein sequence ID" value="EFW99098.1"/>
    <property type="molecule type" value="Genomic_DNA"/>
</dbReference>
<evidence type="ECO:0000256" key="9">
    <source>
        <dbReference type="SAM" id="MobiDB-lite"/>
    </source>
</evidence>
<dbReference type="InterPro" id="IPR016817">
    <property type="entry name" value="MannP-dilichol_defect-1"/>
</dbReference>
<dbReference type="Pfam" id="PF04193">
    <property type="entry name" value="PQ-loop"/>
    <property type="match status" value="2"/>
</dbReference>
<keyword evidence="5 8" id="KW-1133">Transmembrane helix</keyword>
<feature type="transmembrane region" description="Helical" evidence="10">
    <location>
        <begin position="139"/>
        <end position="159"/>
    </location>
</feature>
<evidence type="ECO:0000313" key="12">
    <source>
        <dbReference type="Proteomes" id="UP000007796"/>
    </source>
</evidence>
<comment type="subcellular location">
    <subcellularLocation>
        <location evidence="1 8">Membrane</location>
        <topology evidence="1 8">Multi-pass membrane protein</topology>
    </subcellularLocation>
</comment>
<keyword evidence="6 8" id="KW-0472">Membrane</keyword>
<dbReference type="SMART" id="SM00679">
    <property type="entry name" value="CTNS"/>
    <property type="match status" value="2"/>
</dbReference>
<proteinExistence type="inferred from homology"/>
<dbReference type="GO" id="GO:0016020">
    <property type="term" value="C:membrane"/>
    <property type="evidence" value="ECO:0007669"/>
    <property type="project" value="UniProtKB-SubCell"/>
</dbReference>
<keyword evidence="12" id="KW-1185">Reference proteome</keyword>
<evidence type="ECO:0000256" key="5">
    <source>
        <dbReference type="ARBA" id="ARBA00022989"/>
    </source>
</evidence>
<comment type="similarity">
    <text evidence="7 8">Belongs to the MPDU1 (TC 2.A.43.3) family.</text>
</comment>
<evidence type="ECO:0000256" key="4">
    <source>
        <dbReference type="ARBA" id="ARBA00022737"/>
    </source>
</evidence>
<dbReference type="FunFam" id="1.20.1280.290:FF:000006">
    <property type="entry name" value="mannose-P-dolichol utilization defect 1 protein"/>
    <property type="match status" value="1"/>
</dbReference>
<feature type="region of interest" description="Disordered" evidence="9">
    <location>
        <begin position="251"/>
        <end position="273"/>
    </location>
</feature>